<organism evidence="3 4">
    <name type="scientific">Brachionus calyciflorus</name>
    <dbReference type="NCBI Taxonomy" id="104777"/>
    <lineage>
        <taxon>Eukaryota</taxon>
        <taxon>Metazoa</taxon>
        <taxon>Spiralia</taxon>
        <taxon>Gnathifera</taxon>
        <taxon>Rotifera</taxon>
        <taxon>Eurotatoria</taxon>
        <taxon>Monogononta</taxon>
        <taxon>Pseudotrocha</taxon>
        <taxon>Ploima</taxon>
        <taxon>Brachionidae</taxon>
        <taxon>Brachionus</taxon>
    </lineage>
</organism>
<dbReference type="OrthoDB" id="203724at2759"/>
<accession>A0A813Q5Z8</accession>
<proteinExistence type="predicted"/>
<dbReference type="PANTHER" id="PTHR12975:SF6">
    <property type="entry name" value="TRAFFICKING PROTEIN PARTICLE COMPLEX SUBUNIT 8"/>
    <property type="match status" value="1"/>
</dbReference>
<evidence type="ECO:0000259" key="2">
    <source>
        <dbReference type="Pfam" id="PF24545"/>
    </source>
</evidence>
<evidence type="ECO:0000259" key="1">
    <source>
        <dbReference type="Pfam" id="PF24544"/>
    </source>
</evidence>
<feature type="domain" description="TPPC8 first Ig-like" evidence="2">
    <location>
        <begin position="772"/>
        <end position="1006"/>
    </location>
</feature>
<name>A0A813Q5Z8_9BILA</name>
<dbReference type="EMBL" id="CAJNOC010000444">
    <property type="protein sequence ID" value="CAF0762410.1"/>
    <property type="molecule type" value="Genomic_DNA"/>
</dbReference>
<gene>
    <name evidence="3" type="ORF">OXX778_LOCUS4505</name>
</gene>
<comment type="caution">
    <text evidence="3">The sequence shown here is derived from an EMBL/GenBank/DDBJ whole genome shotgun (WGS) entry which is preliminary data.</text>
</comment>
<dbReference type="GO" id="GO:1990072">
    <property type="term" value="C:TRAPPIII protein complex"/>
    <property type="evidence" value="ECO:0007669"/>
    <property type="project" value="TreeGrafter"/>
</dbReference>
<sequence length="1583" mass="183137">MSQRTKSEHDFFRDCFCPKISVCCSYDAEVICRKNNLTFVELVQPFTRFNGEMKISDPSNNSINLKNIKLDIKDLNFNGPQIHETKNILEMIVSNNLQSTKLIDQNFHNANYSINANISTPWYEIWRDSFIKIGSSCDHEFFNNFLACIFVVSTGHLDPLDQFQKLILQIQTESNQIGNKIHKWFFPNFGNVYKYFILLHDVQEGEISKAHQFYEILKNTYGSSNCHLLQINSKAIQSTDLKNGSNDNNNSNEFNPWLAYFKLNDFLVANNLEQENDMVKVDSSHERIDTSTEHTNNFFDKNEKIISNRVSTICNEKKHGQYLSLSDHDRIKTFLNDFLTRGLIPYVEKTIRVLNDQVQSKKSILKTFSLSRKLFGSSSTSTVKTLSSSPTISLSNSGLSISTFEQPLSSSNLSISNQFVHSNDDSNIRRLADLAFMFRMYEVAFNAYNACKKEYNNYLSTISNNLPNTDQILNIKMFIAGALEMCTVSNFMQNSLNDQFNSTILASANSVSSISLNKNANSQFIEDAILIYLNECKNNYFSTRCTIFSTEIFRAHNSYLKAAYQYINLANDDNDVRSALFLEQAAICFLGQGQPWFRKYSFFMSLSGHRFNKIGQKKHSLRAYGHALQVYANKSWFKILDQINYTMSRQNYYLKNYNTALNNIQDIIFKKVSLINQHKTPNTKRPLPKSHREQFILVDSSNEMNILKDFFNYHNIVYSERSKANHLNDRPDIQIPMIISESIRVNLNPRENFNQSQEDEFILNYRNIYLEKCRTKERDIWQKLEEKLFIANYGTQPPLTFKSRPSFHDKSTDNKQMPNVVVDEFVEVVFQVKNNLKIDLIMRECVLLWKFIDQNPIKEEGSKINQYLEISNELDDDLNDRNRISNYAEATSIPEIKLSSNSVKEVSLLIKPKKDHGHLHILGIKYKFKPNNVSVQENTDRQHSFSKYFSNQIIGKQIFEIRGKRLNNNQQNMRSIVYETDNRLNLKIIRKMPLLKVTAKNIPEIMFANQIYRVIILIKNLSSENSIKNIKIACNDSGLMFLSFNTKMNHTNTENSLLNNVDSKTHVTEQEKLFTNQSKDESIYSLENLVLKTNDTYELEMWIKTGKQIGEFSNYIIFSYESDCTDINQIPHASIPKNRTIRFMFSVRVVESISSAKLKLIDTTNNSNLLASIEITSNNNSIKSLNIIELISISHFWKIDLLEKAIRLSSINSKQIKIGADQKSIETSVSTISIMKKAISNDLDVLSFKLVNKNIFNIESVPKNLIFEIIKKIFLRKLSEINEKDRVLIVLLLIAKKNNIQKEVCLIEDLVLSSCKNSVEIGEAKSQTQNAKVLSKELNVYLVFKPKVTSIIKRNNMLIFDFKIDFKNLSKDSYYDLLITTDNSTLMSSVKQTQVWIGITKKTIKIMPNQSFHLKLKLAVKSDGIKFKSKMANLFCYEMFESSINHDLHFVDPKTRCHKNSIESIWNKAKLYLIKVQGISRVYLKSYLDQFTWIQNKSLTRVGTFSAIFDTISRVYPANKFELKENLDTKLDLDLEKDTGDLIEVEEGEDFEKTYIEDGNKSDFMLVDCNKTSFEEIENKDVP</sequence>
<dbReference type="InterPro" id="IPR024420">
    <property type="entry name" value="TRAPP_III_complex_Trs85"/>
</dbReference>
<feature type="domain" description="TPPC8 second Ig-like" evidence="1">
    <location>
        <begin position="1010"/>
        <end position="1125"/>
    </location>
</feature>
<reference evidence="3" key="1">
    <citation type="submission" date="2021-02" db="EMBL/GenBank/DDBJ databases">
        <authorList>
            <person name="Nowell W R."/>
        </authorList>
    </citation>
    <scope>NUCLEOTIDE SEQUENCE</scope>
    <source>
        <strain evidence="3">Ploen Becks lab</strain>
    </source>
</reference>
<dbReference type="Pfam" id="PF24544">
    <property type="entry name" value="Ig_TPPC8_2nd"/>
    <property type="match status" value="1"/>
</dbReference>
<protein>
    <recommendedName>
        <fullName evidence="5">Trafficking protein particle complex subunit 8</fullName>
    </recommendedName>
</protein>
<dbReference type="PANTHER" id="PTHR12975">
    <property type="entry name" value="TRANSPORT PROTEIN TRAPP"/>
    <property type="match status" value="1"/>
</dbReference>
<dbReference type="Pfam" id="PF12739">
    <property type="entry name" value="TRAPPC-Trs85"/>
    <property type="match status" value="1"/>
</dbReference>
<keyword evidence="4" id="KW-1185">Reference proteome</keyword>
<evidence type="ECO:0000313" key="3">
    <source>
        <dbReference type="EMBL" id="CAF0762410.1"/>
    </source>
</evidence>
<evidence type="ECO:0000313" key="4">
    <source>
        <dbReference type="Proteomes" id="UP000663879"/>
    </source>
</evidence>
<dbReference type="Pfam" id="PF24545">
    <property type="entry name" value="Ig_TPPC8_1st"/>
    <property type="match status" value="1"/>
</dbReference>
<evidence type="ECO:0008006" key="5">
    <source>
        <dbReference type="Google" id="ProtNLM"/>
    </source>
</evidence>
<dbReference type="Proteomes" id="UP000663879">
    <property type="component" value="Unassembled WGS sequence"/>
</dbReference>
<dbReference type="InterPro" id="IPR058538">
    <property type="entry name" value="Ig_TPPC8_2nd"/>
</dbReference>
<dbReference type="InterPro" id="IPR058541">
    <property type="entry name" value="Ig_TPPC8_1st"/>
</dbReference>